<dbReference type="PRINTS" id="PR01217">
    <property type="entry name" value="PRICHEXTENSN"/>
</dbReference>
<accession>A0A1H7CJF1</accession>
<feature type="compositionally biased region" description="Low complexity" evidence="1">
    <location>
        <begin position="132"/>
        <end position="147"/>
    </location>
</feature>
<feature type="compositionally biased region" description="Pro residues" evidence="1">
    <location>
        <begin position="171"/>
        <end position="180"/>
    </location>
</feature>
<dbReference type="STRING" id="1144548.SAMN05443287_109242"/>
<dbReference type="AlphaFoldDB" id="A0A1H7CJF1"/>
<evidence type="ECO:0000313" key="3">
    <source>
        <dbReference type="Proteomes" id="UP000198707"/>
    </source>
</evidence>
<sequence length="509" mass="53286">MPEPQPGADRPVDGNLPDSHRDGEPAVTQGQAPTPVPPADGPRTGPDGTHELPAEPPEATGQPTRSIDPEPGDQPSRPTEADRAEADRAEADRRDADVAEADPADATRRAPDGEHRPAPEAEVGPQGTRVLPDPAASEAAGPEAAAPRWSGSAAVPPAPPRRRGWGESAEPTPPPVTPAPEPEHQTPVDPWAGVDTSGWELPSADFPALPPTLSYPAPPATRPYSGPPAPPVSPAPQVSPAPHQQPPGSYPQPLGPYPPSAPRPTPVAPAYPPPVARPPAHPAPPPNPAGPPMAPPPSRGRGRKKGGPVAPPPGWQAPPGYAPATKRRRRRWPWLLLLTLACCCGCPAYYGVPMASQYPANAALPGQVADLRLREDPRSAQNARQLETQMRQAHWLAEDTFAGIYTTSNGKRVTVFGGTGFRFTPSADADAEMERLTDQYALAETKVVETGVRGRHERCAVGRADGVGVVVCTSVDHGSLTSAVFTGLSVDDSARLLGTLREQIVTTDG</sequence>
<dbReference type="Proteomes" id="UP000198707">
    <property type="component" value="Unassembled WGS sequence"/>
</dbReference>
<dbReference type="RefSeq" id="WP_170147680.1">
    <property type="nucleotide sequence ID" value="NZ_BOPI01000015.1"/>
</dbReference>
<feature type="region of interest" description="Disordered" evidence="1">
    <location>
        <begin position="1"/>
        <end position="324"/>
    </location>
</feature>
<organism evidence="2 3">
    <name type="scientific">Micromonospora phaseoli</name>
    <dbReference type="NCBI Taxonomy" id="1144548"/>
    <lineage>
        <taxon>Bacteria</taxon>
        <taxon>Bacillati</taxon>
        <taxon>Actinomycetota</taxon>
        <taxon>Actinomycetes</taxon>
        <taxon>Micromonosporales</taxon>
        <taxon>Micromonosporaceae</taxon>
        <taxon>Micromonospora</taxon>
    </lineage>
</organism>
<proteinExistence type="predicted"/>
<evidence type="ECO:0000256" key="1">
    <source>
        <dbReference type="SAM" id="MobiDB-lite"/>
    </source>
</evidence>
<feature type="compositionally biased region" description="Basic and acidic residues" evidence="1">
    <location>
        <begin position="79"/>
        <end position="97"/>
    </location>
</feature>
<feature type="compositionally biased region" description="Pro residues" evidence="1">
    <location>
        <begin position="216"/>
        <end position="298"/>
    </location>
</feature>
<keyword evidence="3" id="KW-1185">Reference proteome</keyword>
<evidence type="ECO:0000313" key="2">
    <source>
        <dbReference type="EMBL" id="SEJ89616.1"/>
    </source>
</evidence>
<dbReference type="EMBL" id="FNYV01000009">
    <property type="protein sequence ID" value="SEJ89616.1"/>
    <property type="molecule type" value="Genomic_DNA"/>
</dbReference>
<feature type="compositionally biased region" description="Basic and acidic residues" evidence="1">
    <location>
        <begin position="105"/>
        <end position="119"/>
    </location>
</feature>
<reference evidence="3" key="1">
    <citation type="submission" date="2016-10" db="EMBL/GenBank/DDBJ databases">
        <authorList>
            <person name="Varghese N."/>
            <person name="Submissions S."/>
        </authorList>
    </citation>
    <scope>NUCLEOTIDE SEQUENCE [LARGE SCALE GENOMIC DNA]</scope>
    <source>
        <strain evidence="3">CGMCC 4.7038</strain>
    </source>
</reference>
<name>A0A1H7CJF1_9ACTN</name>
<protein>
    <submittedName>
        <fullName evidence="2">Uncharacterized protein</fullName>
    </submittedName>
</protein>
<gene>
    <name evidence="2" type="ORF">SAMN05443287_109242</name>
</gene>